<evidence type="ECO:0000313" key="1">
    <source>
        <dbReference type="EMBL" id="AQX51209.1"/>
    </source>
</evidence>
<sequence length="381" mass="43402">MIQPIKHNAINWVDGMKVSQMHLNEQDNFIIDSIRDSNSLQINNFNYGLLPMTGQFSEKTVFEIYSTATNDAQLVIKNCNAITLAGYRIEIKDFNMNIRSLAKNLGSAEDSIDGDYYILISVNPFNKVPFGEIDPEEIPPRHPYSMPNYNIEMVDVATLNNNLAGGNYIVLGKVNFRANFAQIDNSFIPPSTSLQSHQRLVDYYQSYVRSVSNLQQYAFKIIQKSSHKDQNTSLANNVRALCTKLINALADNYFSFKNLVPEQPPIYLIDVFSKTALHLYNATQMIPNAELEEMLNYSLEWSEIAPHTFLGQITTVSEINYDHYNCGEYLRNIQSLLNCLETVFGKLSELDYIGQRKENIIVTEQEIKSNTDPKTGWSVLD</sequence>
<dbReference type="EMBL" id="CP014339">
    <property type="protein sequence ID" value="AQX51209.1"/>
    <property type="molecule type" value="Genomic_DNA"/>
</dbReference>
<name>A0A1T3DF33_9FLAO</name>
<dbReference type="EMBL" id="MAHS01000003">
    <property type="protein sequence ID" value="OPB51935.1"/>
    <property type="molecule type" value="Genomic_DNA"/>
</dbReference>
<gene>
    <name evidence="1" type="ORF">AYC66_11205</name>
    <name evidence="2" type="ORF">BAY09_12155</name>
</gene>
<dbReference type="RefSeq" id="WP_024566864.1">
    <property type="nucleotide sequence ID" value="NZ_BQKR01000010.1"/>
</dbReference>
<protein>
    <recommendedName>
        <fullName evidence="4">Type VI secretion system baseplate subunit TssK</fullName>
    </recommendedName>
</protein>
<evidence type="ECO:0000313" key="2">
    <source>
        <dbReference type="EMBL" id="OPB51935.1"/>
    </source>
</evidence>
<accession>A0A1T3DF33</accession>
<evidence type="ECO:0008006" key="4">
    <source>
        <dbReference type="Google" id="ProtNLM"/>
    </source>
</evidence>
<organism evidence="2">
    <name type="scientific">Elizabethkingia anophelis</name>
    <dbReference type="NCBI Taxonomy" id="1117645"/>
    <lineage>
        <taxon>Bacteria</taxon>
        <taxon>Pseudomonadati</taxon>
        <taxon>Bacteroidota</taxon>
        <taxon>Flavobacteriia</taxon>
        <taxon>Flavobacteriales</taxon>
        <taxon>Weeksellaceae</taxon>
        <taxon>Elizabethkingia</taxon>
    </lineage>
</organism>
<reference evidence="2" key="2">
    <citation type="submission" date="2016-06" db="EMBL/GenBank/DDBJ databases">
        <authorList>
            <person name="Nicholson A.C."/>
        </authorList>
    </citation>
    <scope>NUCLEOTIDE SEQUENCE [LARGE SCALE GENOMIC DNA]</scope>
    <source>
        <strain evidence="2">E6809</strain>
    </source>
</reference>
<proteinExistence type="predicted"/>
<evidence type="ECO:0000313" key="3">
    <source>
        <dbReference type="Proteomes" id="UP000189738"/>
    </source>
</evidence>
<dbReference type="Proteomes" id="UP000189738">
    <property type="component" value="Chromosome"/>
</dbReference>
<dbReference type="AlphaFoldDB" id="A0A1T3DF33"/>
<reference evidence="1 3" key="1">
    <citation type="submission" date="2016-02" db="EMBL/GenBank/DDBJ databases">
        <authorList>
            <person name="Nicholson A.C."/>
            <person name="Humrighouse B.W."/>
            <person name="Loparev V."/>
            <person name="Emery B."/>
            <person name="Graziano J."/>
            <person name="McQuiston J.R."/>
        </authorList>
    </citation>
    <scope>NUCLEOTIDE SEQUENCE [LARGE SCALE GENOMIC DNA]</scope>
    <source>
        <strain evidence="1 3">E6809</strain>
    </source>
</reference>